<evidence type="ECO:0000313" key="14">
    <source>
        <dbReference type="EMBL" id="PHN02846.1"/>
    </source>
</evidence>
<evidence type="ECO:0000256" key="6">
    <source>
        <dbReference type="ARBA" id="ARBA00022882"/>
    </source>
</evidence>
<dbReference type="InterPro" id="IPR028325">
    <property type="entry name" value="VG_K_chnl"/>
</dbReference>
<keyword evidence="11" id="KW-0407">Ion channel</keyword>
<evidence type="ECO:0000256" key="8">
    <source>
        <dbReference type="ARBA" id="ARBA00022989"/>
    </source>
</evidence>
<dbReference type="InterPro" id="IPR027359">
    <property type="entry name" value="Volt_channel_dom_sf"/>
</dbReference>
<feature type="transmembrane region" description="Helical" evidence="12">
    <location>
        <begin position="64"/>
        <end position="85"/>
    </location>
</feature>
<keyword evidence="10 12" id="KW-0472">Membrane</keyword>
<evidence type="ECO:0000256" key="11">
    <source>
        <dbReference type="ARBA" id="ARBA00023303"/>
    </source>
</evidence>
<dbReference type="EMBL" id="PDUD01000036">
    <property type="protein sequence ID" value="PHN02846.1"/>
    <property type="molecule type" value="Genomic_DNA"/>
</dbReference>
<keyword evidence="8 12" id="KW-1133">Transmembrane helix</keyword>
<dbReference type="InterPro" id="IPR005821">
    <property type="entry name" value="Ion_trans_dom"/>
</dbReference>
<feature type="domain" description="Ion transport" evidence="13">
    <location>
        <begin position="32"/>
        <end position="244"/>
    </location>
</feature>
<evidence type="ECO:0000256" key="4">
    <source>
        <dbReference type="ARBA" id="ARBA00022692"/>
    </source>
</evidence>
<comment type="subcellular location">
    <subcellularLocation>
        <location evidence="1">Membrane</location>
        <topology evidence="1">Multi-pass membrane protein</topology>
    </subcellularLocation>
</comment>
<dbReference type="AlphaFoldDB" id="A0A2D0N384"/>
<keyword evidence="4 12" id="KW-0812">Transmembrane</keyword>
<feature type="transmembrane region" description="Helical" evidence="12">
    <location>
        <begin position="97"/>
        <end position="125"/>
    </location>
</feature>
<evidence type="ECO:0000313" key="15">
    <source>
        <dbReference type="Proteomes" id="UP000223913"/>
    </source>
</evidence>
<evidence type="ECO:0000259" key="13">
    <source>
        <dbReference type="Pfam" id="PF00520"/>
    </source>
</evidence>
<evidence type="ECO:0000256" key="10">
    <source>
        <dbReference type="ARBA" id="ARBA00023136"/>
    </source>
</evidence>
<dbReference type="Pfam" id="PF00520">
    <property type="entry name" value="Ion_trans"/>
    <property type="match status" value="1"/>
</dbReference>
<protein>
    <submittedName>
        <fullName evidence="14">Ion transporter</fullName>
    </submittedName>
</protein>
<keyword evidence="7" id="KW-0630">Potassium</keyword>
<keyword evidence="5" id="KW-0631">Potassium channel</keyword>
<evidence type="ECO:0000256" key="3">
    <source>
        <dbReference type="ARBA" id="ARBA00022538"/>
    </source>
</evidence>
<comment type="caution">
    <text evidence="14">The sequence shown here is derived from an EMBL/GenBank/DDBJ whole genome shotgun (WGS) entry which is preliminary data.</text>
</comment>
<evidence type="ECO:0000256" key="2">
    <source>
        <dbReference type="ARBA" id="ARBA00022448"/>
    </source>
</evidence>
<keyword evidence="15" id="KW-1185">Reference proteome</keyword>
<name>A0A2D0N384_FLAN2</name>
<dbReference type="Gene3D" id="1.10.287.70">
    <property type="match status" value="1"/>
</dbReference>
<dbReference type="Proteomes" id="UP000223913">
    <property type="component" value="Unassembled WGS sequence"/>
</dbReference>
<dbReference type="PRINTS" id="PR00169">
    <property type="entry name" value="KCHANNEL"/>
</dbReference>
<evidence type="ECO:0000256" key="12">
    <source>
        <dbReference type="SAM" id="Phobius"/>
    </source>
</evidence>
<keyword evidence="3" id="KW-0633">Potassium transport</keyword>
<dbReference type="Gene3D" id="1.20.120.350">
    <property type="entry name" value="Voltage-gated potassium channels. Chain C"/>
    <property type="match status" value="1"/>
</dbReference>
<feature type="transmembrane region" description="Helical" evidence="12">
    <location>
        <begin position="33"/>
        <end position="52"/>
    </location>
</feature>
<gene>
    <name evidence="14" type="ORF">CRP01_30155</name>
</gene>
<feature type="transmembrane region" description="Helical" evidence="12">
    <location>
        <begin position="220"/>
        <end position="240"/>
    </location>
</feature>
<evidence type="ECO:0000256" key="5">
    <source>
        <dbReference type="ARBA" id="ARBA00022826"/>
    </source>
</evidence>
<dbReference type="GO" id="GO:0001508">
    <property type="term" value="P:action potential"/>
    <property type="evidence" value="ECO:0007669"/>
    <property type="project" value="TreeGrafter"/>
</dbReference>
<dbReference type="PANTHER" id="PTHR11537">
    <property type="entry name" value="VOLTAGE-GATED POTASSIUM CHANNEL"/>
    <property type="match status" value="1"/>
</dbReference>
<evidence type="ECO:0000256" key="1">
    <source>
        <dbReference type="ARBA" id="ARBA00004141"/>
    </source>
</evidence>
<organism evidence="14 15">
    <name type="scientific">Flavilitoribacter nigricans (strain ATCC 23147 / DSM 23189 / NBRC 102662 / NCIMB 1420 / SS-2)</name>
    <name type="common">Lewinella nigricans</name>
    <dbReference type="NCBI Taxonomy" id="1122177"/>
    <lineage>
        <taxon>Bacteria</taxon>
        <taxon>Pseudomonadati</taxon>
        <taxon>Bacteroidota</taxon>
        <taxon>Saprospiria</taxon>
        <taxon>Saprospirales</taxon>
        <taxon>Lewinellaceae</taxon>
        <taxon>Flavilitoribacter</taxon>
    </lineage>
</organism>
<dbReference type="SUPFAM" id="SSF81324">
    <property type="entry name" value="Voltage-gated potassium channels"/>
    <property type="match status" value="1"/>
</dbReference>
<reference evidence="14 15" key="1">
    <citation type="submission" date="2017-10" db="EMBL/GenBank/DDBJ databases">
        <title>The draft genome sequence of Lewinella nigricans NBRC 102662.</title>
        <authorList>
            <person name="Wang K."/>
        </authorList>
    </citation>
    <scope>NUCLEOTIDE SEQUENCE [LARGE SCALE GENOMIC DNA]</scope>
    <source>
        <strain evidence="14 15">NBRC 102662</strain>
    </source>
</reference>
<dbReference type="PANTHER" id="PTHR11537:SF254">
    <property type="entry name" value="POTASSIUM VOLTAGE-GATED CHANNEL PROTEIN SHAB"/>
    <property type="match status" value="1"/>
</dbReference>
<sequence>MPKNPQGNKFKRSPTREKIHEIIFEADTPYGKLFDVVLLILIAASVLIVMLESVDYINIKYREIFFALEWVFTVIFTLEYLLRLYSVYRPMRYATSFFGIVDLLAILPAYISLFITASAQSLLVIRAFRLIRVFRIFKLGHFLNEGNTLLRALRASQVKISVFLMFVTLLVIIIGSVMYLVEGGEGSAFSSIPRSIYWAIVTLTTVGYGDITPATELGQFLSAVVMILGYAIIAVPTGIVSAEMVRDSRMEVSTQACRFCGAEGHASDADYCRKCGELLNEP</sequence>
<accession>A0A2D0N384</accession>
<proteinExistence type="predicted"/>
<evidence type="ECO:0000256" key="7">
    <source>
        <dbReference type="ARBA" id="ARBA00022958"/>
    </source>
</evidence>
<dbReference type="OrthoDB" id="9799090at2"/>
<dbReference type="RefSeq" id="WP_099153785.1">
    <property type="nucleotide sequence ID" value="NZ_PDUD01000036.1"/>
</dbReference>
<keyword evidence="2" id="KW-0813">Transport</keyword>
<keyword evidence="9" id="KW-0406">Ion transport</keyword>
<keyword evidence="6" id="KW-0851">Voltage-gated channel</keyword>
<evidence type="ECO:0000256" key="9">
    <source>
        <dbReference type="ARBA" id="ARBA00023065"/>
    </source>
</evidence>
<dbReference type="GO" id="GO:0005249">
    <property type="term" value="F:voltage-gated potassium channel activity"/>
    <property type="evidence" value="ECO:0007669"/>
    <property type="project" value="InterPro"/>
</dbReference>
<feature type="transmembrane region" description="Helical" evidence="12">
    <location>
        <begin position="160"/>
        <end position="181"/>
    </location>
</feature>
<dbReference type="GO" id="GO:0008076">
    <property type="term" value="C:voltage-gated potassium channel complex"/>
    <property type="evidence" value="ECO:0007669"/>
    <property type="project" value="InterPro"/>
</dbReference>